<organism evidence="3 4">
    <name type="scientific">Corynebacterium durum F0235</name>
    <dbReference type="NCBI Taxonomy" id="1035195"/>
    <lineage>
        <taxon>Bacteria</taxon>
        <taxon>Bacillati</taxon>
        <taxon>Actinomycetota</taxon>
        <taxon>Actinomycetes</taxon>
        <taxon>Mycobacteriales</taxon>
        <taxon>Corynebacteriaceae</taxon>
        <taxon>Corynebacterium</taxon>
    </lineage>
</organism>
<protein>
    <submittedName>
        <fullName evidence="3">Uncharacterized protein</fullName>
    </submittedName>
</protein>
<dbReference type="AlphaFoldDB" id="L1MDV6"/>
<feature type="region of interest" description="Disordered" evidence="1">
    <location>
        <begin position="153"/>
        <end position="196"/>
    </location>
</feature>
<evidence type="ECO:0000256" key="2">
    <source>
        <dbReference type="SAM" id="Phobius"/>
    </source>
</evidence>
<keyword evidence="4" id="KW-1185">Reference proteome</keyword>
<name>L1MDV6_9CORY</name>
<feature type="compositionally biased region" description="Low complexity" evidence="1">
    <location>
        <begin position="181"/>
        <end position="196"/>
    </location>
</feature>
<keyword evidence="2" id="KW-0812">Transmembrane</keyword>
<accession>L1MDV6</accession>
<keyword evidence="2" id="KW-1133">Transmembrane helix</keyword>
<evidence type="ECO:0000313" key="4">
    <source>
        <dbReference type="Proteomes" id="UP000010445"/>
    </source>
</evidence>
<evidence type="ECO:0000313" key="3">
    <source>
        <dbReference type="EMBL" id="EKX89225.1"/>
    </source>
</evidence>
<dbReference type="EMBL" id="AMEM01000025">
    <property type="protein sequence ID" value="EKX89225.1"/>
    <property type="molecule type" value="Genomic_DNA"/>
</dbReference>
<dbReference type="PATRIC" id="fig|1035195.3.peg.1794"/>
<dbReference type="Proteomes" id="UP000010445">
    <property type="component" value="Unassembled WGS sequence"/>
</dbReference>
<sequence length="236" mass="25025">MIHLCVVSAATPVTSANTADHCHANDVDTWFIAVDQFCGCIASANGWPDTSDKYIGTINKAIRPKHNAATAPVFDATVPSALSMAKRRVGWLFELSWVLWLFWLSWLLWGVVGVRGVVARGVVGVRSSRGEHRKPANKNDPTDNAANIHAAARKKGKPAVVNGPGSGIPNAANDSPKKPADTTAPTTPAVTQNNTNNGQVTRALLDDAAARSVFAGVEVAPIEFDVGVAEEDDVMH</sequence>
<dbReference type="HOGENOM" id="CLU_1173844_0_0_11"/>
<keyword evidence="2" id="KW-0472">Membrane</keyword>
<gene>
    <name evidence="3" type="ORF">HMPREF9997_01993</name>
</gene>
<feature type="transmembrane region" description="Helical" evidence="2">
    <location>
        <begin position="97"/>
        <end position="118"/>
    </location>
</feature>
<comment type="caution">
    <text evidence="3">The sequence shown here is derived from an EMBL/GenBank/DDBJ whole genome shotgun (WGS) entry which is preliminary data.</text>
</comment>
<reference evidence="3 4" key="1">
    <citation type="submission" date="2012-05" db="EMBL/GenBank/DDBJ databases">
        <authorList>
            <person name="Weinstock G."/>
            <person name="Sodergren E."/>
            <person name="Lobos E.A."/>
            <person name="Fulton L."/>
            <person name="Fulton R."/>
            <person name="Courtney L."/>
            <person name="Fronick C."/>
            <person name="O'Laughlin M."/>
            <person name="Godfrey J."/>
            <person name="Wilson R.M."/>
            <person name="Miner T."/>
            <person name="Farmer C."/>
            <person name="Delehaunty K."/>
            <person name="Cordes M."/>
            <person name="Minx P."/>
            <person name="Tomlinson C."/>
            <person name="Chen J."/>
            <person name="Wollam A."/>
            <person name="Pepin K.H."/>
            <person name="Bhonagiri V."/>
            <person name="Zhang X."/>
            <person name="Suruliraj S."/>
            <person name="Warren W."/>
            <person name="Mitreva M."/>
            <person name="Mardis E.R."/>
            <person name="Wilson R.K."/>
        </authorList>
    </citation>
    <scope>NUCLEOTIDE SEQUENCE [LARGE SCALE GENOMIC DNA]</scope>
    <source>
        <strain evidence="3 4">F0235</strain>
    </source>
</reference>
<evidence type="ECO:0000256" key="1">
    <source>
        <dbReference type="SAM" id="MobiDB-lite"/>
    </source>
</evidence>
<proteinExistence type="predicted"/>